<evidence type="ECO:0000256" key="2">
    <source>
        <dbReference type="ARBA" id="ARBA00024035"/>
    </source>
</evidence>
<dbReference type="PANTHER" id="PTHR35092">
    <property type="entry name" value="CHLORINASE MJ1651"/>
    <property type="match status" value="1"/>
</dbReference>
<comment type="caution">
    <text evidence="5">The sequence shown here is derived from an EMBL/GenBank/DDBJ whole genome shotgun (WGS) entry which is preliminary data.</text>
</comment>
<dbReference type="InterPro" id="IPR002747">
    <property type="entry name" value="SAM_OH_AdoTrfase"/>
</dbReference>
<dbReference type="eggNOG" id="COG1912">
    <property type="taxonomic scope" value="Bacteria"/>
</dbReference>
<dbReference type="Gene3D" id="2.40.30.90">
    <property type="entry name" value="Bacterial fluorinating enzyme like"/>
    <property type="match status" value="1"/>
</dbReference>
<feature type="domain" description="S-adenosyl-l-methionine hydroxide adenosyltransferase C-terminal" evidence="4">
    <location>
        <begin position="179"/>
        <end position="273"/>
    </location>
</feature>
<dbReference type="PANTHER" id="PTHR35092:SF1">
    <property type="entry name" value="CHLORINASE MJ1651"/>
    <property type="match status" value="1"/>
</dbReference>
<dbReference type="STRING" id="908337.HMPREF9257_1237"/>
<dbReference type="SUPFAM" id="SSF101852">
    <property type="entry name" value="Bacterial fluorinating enzyme, C-terminal domain"/>
    <property type="match status" value="1"/>
</dbReference>
<dbReference type="InterPro" id="IPR046469">
    <property type="entry name" value="SAM_HAT_N"/>
</dbReference>
<sequence length="282" mass="31241">MKKFLVLQSDFGLDDGAVAAMYGAAYFTAPEITIHDLTHGIEPYNIFQGSYRLFQALTYWPKGSVFVSVVDPGVGSQRKSIVAKTKSGHYVVTPDNGTLSHIAKYVGLDQVRQIDEAVNRLPHSQDSHTFHGRDVYVYNGALLAQDNAFFESLPIQLDLSELTYLDLGDPVVSEEGIQGTIDILDIRFGSLWTNIPLETLQANNIHQGDYLEIVIKEHGQERYREQVLFGRSFAAVAIGRPIAYVNSLIRLALGINQGNFALGYKIGTGNQWTIHIKKVKGA</sequence>
<dbReference type="RefSeq" id="WP_006418384.1">
    <property type="nucleotide sequence ID" value="NZ_AENN01000015.1"/>
</dbReference>
<organism evidence="5 6">
    <name type="scientific">Eremococcus coleocola ACS-139-V-Col8</name>
    <dbReference type="NCBI Taxonomy" id="908337"/>
    <lineage>
        <taxon>Bacteria</taxon>
        <taxon>Bacillati</taxon>
        <taxon>Bacillota</taxon>
        <taxon>Bacilli</taxon>
        <taxon>Lactobacillales</taxon>
        <taxon>Aerococcaceae</taxon>
        <taxon>Eremococcus</taxon>
    </lineage>
</organism>
<proteinExistence type="inferred from homology"/>
<comment type="similarity">
    <text evidence="2">Belongs to the SAM hydrolase / SAM-dependent halogenase family.</text>
</comment>
<protein>
    <recommendedName>
        <fullName evidence="7">DNA-directed RNA polymerase subunit delta</fullName>
    </recommendedName>
</protein>
<dbReference type="Gene3D" id="3.40.50.10790">
    <property type="entry name" value="S-adenosyl-l-methionine hydroxide adenosyltransferase, N-terminal"/>
    <property type="match status" value="1"/>
</dbReference>
<gene>
    <name evidence="5" type="ORF">HMPREF9257_1237</name>
</gene>
<feature type="domain" description="S-adenosyl-l-methionine hydroxide adenosyltransferase N-terminal" evidence="3">
    <location>
        <begin position="5"/>
        <end position="148"/>
    </location>
</feature>
<dbReference type="EMBL" id="AENN01000015">
    <property type="protein sequence ID" value="EFR31181.1"/>
    <property type="molecule type" value="Genomic_DNA"/>
</dbReference>
<dbReference type="InterPro" id="IPR023227">
    <property type="entry name" value="SAM_OH_AdoTrfase_C_sf"/>
</dbReference>
<dbReference type="AlphaFoldDB" id="E4KNV5"/>
<dbReference type="InterPro" id="IPR046470">
    <property type="entry name" value="SAM_HAT_C"/>
</dbReference>
<evidence type="ECO:0000259" key="3">
    <source>
        <dbReference type="Pfam" id="PF01887"/>
    </source>
</evidence>
<accession>E4KNV5</accession>
<dbReference type="Pfam" id="PF20257">
    <property type="entry name" value="SAM_HAT_C"/>
    <property type="match status" value="1"/>
</dbReference>
<evidence type="ECO:0008006" key="7">
    <source>
        <dbReference type="Google" id="ProtNLM"/>
    </source>
</evidence>
<name>E4KNV5_9LACT</name>
<dbReference type="PIRSF" id="PIRSF006779">
    <property type="entry name" value="UCP006779"/>
    <property type="match status" value="1"/>
</dbReference>
<dbReference type="Proteomes" id="UP000005990">
    <property type="component" value="Unassembled WGS sequence"/>
</dbReference>
<dbReference type="SUPFAM" id="SSF102522">
    <property type="entry name" value="Bacterial fluorinating enzyme, N-terminal domain"/>
    <property type="match status" value="1"/>
</dbReference>
<dbReference type="InterPro" id="IPR023228">
    <property type="entry name" value="SAM_OH_AdoTrfase_N_sf"/>
</dbReference>
<evidence type="ECO:0000259" key="4">
    <source>
        <dbReference type="Pfam" id="PF20257"/>
    </source>
</evidence>
<evidence type="ECO:0000256" key="1">
    <source>
        <dbReference type="ARBA" id="ARBA00022691"/>
    </source>
</evidence>
<keyword evidence="6" id="KW-1185">Reference proteome</keyword>
<reference evidence="5 6" key="1">
    <citation type="submission" date="2010-10" db="EMBL/GenBank/DDBJ databases">
        <authorList>
            <person name="Durkin A.S."/>
            <person name="Madupu R."/>
            <person name="Torralba M."/>
            <person name="Gillis M."/>
            <person name="Methe B."/>
            <person name="Sutton G."/>
            <person name="Nelson K.E."/>
        </authorList>
    </citation>
    <scope>NUCLEOTIDE SEQUENCE [LARGE SCALE GENOMIC DNA]</scope>
    <source>
        <strain evidence="5 6">ACS-139-V-Col8</strain>
    </source>
</reference>
<evidence type="ECO:0000313" key="6">
    <source>
        <dbReference type="Proteomes" id="UP000005990"/>
    </source>
</evidence>
<evidence type="ECO:0000313" key="5">
    <source>
        <dbReference type="EMBL" id="EFR31181.1"/>
    </source>
</evidence>
<dbReference type="OrthoDB" id="9792195at2"/>
<dbReference type="Pfam" id="PF01887">
    <property type="entry name" value="SAM_HAT_N"/>
    <property type="match status" value="1"/>
</dbReference>
<keyword evidence="1" id="KW-0949">S-adenosyl-L-methionine</keyword>